<protein>
    <submittedName>
        <fullName evidence="2">Putative membrane protein</fullName>
    </submittedName>
</protein>
<dbReference type="EMBL" id="SMGI01000003">
    <property type="protein sequence ID" value="TCK66853.1"/>
    <property type="molecule type" value="Genomic_DNA"/>
</dbReference>
<dbReference type="Proteomes" id="UP000295714">
    <property type="component" value="Unassembled WGS sequence"/>
</dbReference>
<reference evidence="2 3" key="1">
    <citation type="journal article" date="2015" name="Stand. Genomic Sci.">
        <title>Genomic Encyclopedia of Bacterial and Archaeal Type Strains, Phase III: the genomes of soil and plant-associated and newly described type strains.</title>
        <authorList>
            <person name="Whitman W.B."/>
            <person name="Woyke T."/>
            <person name="Klenk H.P."/>
            <person name="Zhou Y."/>
            <person name="Lilburn T.G."/>
            <person name="Beck B.J."/>
            <person name="De Vos P."/>
            <person name="Vandamme P."/>
            <person name="Eisen J.A."/>
            <person name="Garrity G."/>
            <person name="Hugenholtz P."/>
            <person name="Kyrpides N.C."/>
        </authorList>
    </citation>
    <scope>NUCLEOTIDE SEQUENCE [LARGE SCALE GENOMIC DNA]</scope>
    <source>
        <strain evidence="2 3">CECT 8445</strain>
    </source>
</reference>
<feature type="transmembrane region" description="Helical" evidence="1">
    <location>
        <begin position="140"/>
        <end position="159"/>
    </location>
</feature>
<feature type="transmembrane region" description="Helical" evidence="1">
    <location>
        <begin position="190"/>
        <end position="208"/>
    </location>
</feature>
<dbReference type="AlphaFoldDB" id="A0A4R1KQV7"/>
<keyword evidence="1" id="KW-0812">Transmembrane</keyword>
<dbReference type="InterPro" id="IPR009793">
    <property type="entry name" value="DUF1361"/>
</dbReference>
<evidence type="ECO:0000256" key="1">
    <source>
        <dbReference type="SAM" id="Phobius"/>
    </source>
</evidence>
<accession>A0A4R1KQV7</accession>
<dbReference type="OrthoDB" id="4540541at2"/>
<keyword evidence="1" id="KW-1133">Transmembrane helix</keyword>
<comment type="caution">
    <text evidence="2">The sequence shown here is derived from an EMBL/GenBank/DDBJ whole genome shotgun (WGS) entry which is preliminary data.</text>
</comment>
<organism evidence="2 3">
    <name type="scientific">Winogradskyella wandonensis</name>
    <dbReference type="NCBI Taxonomy" id="1442586"/>
    <lineage>
        <taxon>Bacteria</taxon>
        <taxon>Pseudomonadati</taxon>
        <taxon>Bacteroidota</taxon>
        <taxon>Flavobacteriia</taxon>
        <taxon>Flavobacteriales</taxon>
        <taxon>Flavobacteriaceae</taxon>
        <taxon>Winogradskyella</taxon>
    </lineage>
</organism>
<proteinExistence type="predicted"/>
<dbReference type="RefSeq" id="WP_132705361.1">
    <property type="nucleotide sequence ID" value="NZ_SMGI01000003.1"/>
</dbReference>
<keyword evidence="3" id="KW-1185">Reference proteome</keyword>
<dbReference type="Pfam" id="PF07099">
    <property type="entry name" value="DUF1361"/>
    <property type="match status" value="1"/>
</dbReference>
<feature type="transmembrane region" description="Helical" evidence="1">
    <location>
        <begin position="36"/>
        <end position="56"/>
    </location>
</feature>
<keyword evidence="1" id="KW-0472">Membrane</keyword>
<feature type="transmembrane region" description="Helical" evidence="1">
    <location>
        <begin position="12"/>
        <end position="30"/>
    </location>
</feature>
<feature type="transmembrane region" description="Helical" evidence="1">
    <location>
        <begin position="68"/>
        <end position="86"/>
    </location>
</feature>
<evidence type="ECO:0000313" key="2">
    <source>
        <dbReference type="EMBL" id="TCK66853.1"/>
    </source>
</evidence>
<feature type="transmembrane region" description="Helical" evidence="1">
    <location>
        <begin position="98"/>
        <end position="120"/>
    </location>
</feature>
<evidence type="ECO:0000313" key="3">
    <source>
        <dbReference type="Proteomes" id="UP000295714"/>
    </source>
</evidence>
<gene>
    <name evidence="2" type="ORF">DFQ05_2138</name>
</gene>
<sequence>MKQLLFRKFETISLVCPAIIMSSFLLILRVKLNKSFFYLFLVWNIVLAIVPYAITMYLSSVKLSRLKLILWFCVWVVFLPNAPYIITDLLHLRVSNSHMLWLDILVILSFAGTGLLLFFLSLNDMRLLLNSHFKKLQTKYFMTAIVFLCAFGVYLGRYLRYNSWEILSKPQRLFSDILEMITNPFNNSEVWLFTFGFGAFLYVGLKIFNKLSKKDVLA</sequence>
<name>A0A4R1KQV7_9FLAO</name>